<feature type="transmembrane region" description="Helical" evidence="1">
    <location>
        <begin position="239"/>
        <end position="259"/>
    </location>
</feature>
<keyword evidence="1" id="KW-0812">Transmembrane</keyword>
<feature type="transmembrane region" description="Helical" evidence="1">
    <location>
        <begin position="7"/>
        <end position="28"/>
    </location>
</feature>
<protein>
    <submittedName>
        <fullName evidence="2">Steroid 5-alpha reductase family enzyme</fullName>
    </submittedName>
</protein>
<dbReference type="InterPro" id="IPR010721">
    <property type="entry name" value="UstE-like"/>
</dbReference>
<keyword evidence="3" id="KW-1185">Reference proteome</keyword>
<keyword evidence="1" id="KW-1133">Transmembrane helix</keyword>
<dbReference type="PANTHER" id="PTHR32251:SF23">
    <property type="entry name" value="3-OXO-5-ALPHA-STEROID 4-DEHYDROGENASE (DUF1295)"/>
    <property type="match status" value="1"/>
</dbReference>
<evidence type="ECO:0000313" key="2">
    <source>
        <dbReference type="EMBL" id="MDR7085333.1"/>
    </source>
</evidence>
<dbReference type="PROSITE" id="PS50244">
    <property type="entry name" value="S5A_REDUCTASE"/>
    <property type="match status" value="1"/>
</dbReference>
<feature type="transmembrane region" description="Helical" evidence="1">
    <location>
        <begin position="34"/>
        <end position="53"/>
    </location>
</feature>
<feature type="transmembrane region" description="Helical" evidence="1">
    <location>
        <begin position="132"/>
        <end position="158"/>
    </location>
</feature>
<evidence type="ECO:0000256" key="1">
    <source>
        <dbReference type="SAM" id="Phobius"/>
    </source>
</evidence>
<dbReference type="EMBL" id="JAVDWH010000001">
    <property type="protein sequence ID" value="MDR7085333.1"/>
    <property type="molecule type" value="Genomic_DNA"/>
</dbReference>
<accession>A0ABU1UJK0</accession>
<reference evidence="2 3" key="1">
    <citation type="submission" date="2023-07" db="EMBL/GenBank/DDBJ databases">
        <title>Sorghum-associated microbial communities from plants grown in Nebraska, USA.</title>
        <authorList>
            <person name="Schachtman D."/>
        </authorList>
    </citation>
    <scope>NUCLEOTIDE SEQUENCE [LARGE SCALE GENOMIC DNA]</scope>
    <source>
        <strain evidence="2 3">BE248</strain>
    </source>
</reference>
<organism evidence="2 3">
    <name type="scientific">Aeromicrobium panaciterrae</name>
    <dbReference type="NCBI Taxonomy" id="363861"/>
    <lineage>
        <taxon>Bacteria</taxon>
        <taxon>Bacillati</taxon>
        <taxon>Actinomycetota</taxon>
        <taxon>Actinomycetes</taxon>
        <taxon>Propionibacteriales</taxon>
        <taxon>Nocardioidaceae</taxon>
        <taxon>Aeromicrobium</taxon>
    </lineage>
</organism>
<dbReference type="Proteomes" id="UP001257739">
    <property type="component" value="Unassembled WGS sequence"/>
</dbReference>
<comment type="caution">
    <text evidence="2">The sequence shown here is derived from an EMBL/GenBank/DDBJ whole genome shotgun (WGS) entry which is preliminary data.</text>
</comment>
<sequence length="290" mass="32787">MSKNAALIRVLIAYVIAFAAAGAWLAWGPSTDKLWLDTLIADVIATVVIFVFSRAYKNSSFYDAYWSVIPPAIFVYWWIETEAEGARLWLVLLVISAWAIRLTGNWIFNWPGMHHEDWRYPMLKEQAGKSEAIVDFAGIHFFPTMVVFAALTPTYVVVTNTGRDVGWLDIVATIVGLGAVAIEFIADLQLYRFVQNRTPGQVMDVGLWGWSRHPNYFGEVSFWVSLALFGLAASSDDAWWIFGGAIAMLAMFMFASIPMMEKRSLERRPDYQDVIDRVSVFLPLPPKAKR</sequence>
<dbReference type="RefSeq" id="WP_309965439.1">
    <property type="nucleotide sequence ID" value="NZ_JAVDWH010000001.1"/>
</dbReference>
<keyword evidence="1" id="KW-0472">Membrane</keyword>
<feature type="transmembrane region" description="Helical" evidence="1">
    <location>
        <begin position="170"/>
        <end position="194"/>
    </location>
</feature>
<feature type="transmembrane region" description="Helical" evidence="1">
    <location>
        <begin position="91"/>
        <end position="111"/>
    </location>
</feature>
<proteinExistence type="predicted"/>
<evidence type="ECO:0000313" key="3">
    <source>
        <dbReference type="Proteomes" id="UP001257739"/>
    </source>
</evidence>
<dbReference type="Gene3D" id="1.20.120.1630">
    <property type="match status" value="1"/>
</dbReference>
<dbReference type="Pfam" id="PF06966">
    <property type="entry name" value="DUF1295"/>
    <property type="match status" value="1"/>
</dbReference>
<gene>
    <name evidence="2" type="ORF">J2X11_000172</name>
</gene>
<name>A0ABU1UJK0_9ACTN</name>
<dbReference type="PANTHER" id="PTHR32251">
    <property type="entry name" value="3-OXO-5-ALPHA-STEROID 4-DEHYDROGENASE"/>
    <property type="match status" value="1"/>
</dbReference>